<name>A0A818F0Z3_9BILA</name>
<proteinExistence type="predicted"/>
<dbReference type="AlphaFoldDB" id="A0A818F0Z3"/>
<gene>
    <name evidence="2" type="ORF">FME351_LOCUS14603</name>
</gene>
<evidence type="ECO:0000313" key="2">
    <source>
        <dbReference type="EMBL" id="CAF3467903.1"/>
    </source>
</evidence>
<feature type="transmembrane region" description="Helical" evidence="1">
    <location>
        <begin position="38"/>
        <end position="63"/>
    </location>
</feature>
<sequence>MSNAIIPIDTSSISSTNMSESYWDTQRRLAMEKKFGDIVGYVLGAAVGFFITGLSFYTVYHLWKKEPVIGLIILIFVIALIMCGMAIRFSVMTIQVLIEKWHHQYHLPEPIKYNSLSRSANNKWWSSNRYIHKLKMMSGVSIQENHQLNI</sequence>
<keyword evidence="1" id="KW-0472">Membrane</keyword>
<dbReference type="EMBL" id="CAJNYU010001797">
    <property type="protein sequence ID" value="CAF3467903.1"/>
    <property type="molecule type" value="Genomic_DNA"/>
</dbReference>
<dbReference type="Proteomes" id="UP000663869">
    <property type="component" value="Unassembled WGS sequence"/>
</dbReference>
<evidence type="ECO:0000313" key="3">
    <source>
        <dbReference type="Proteomes" id="UP000663869"/>
    </source>
</evidence>
<protein>
    <submittedName>
        <fullName evidence="2">Uncharacterized protein</fullName>
    </submittedName>
</protein>
<organism evidence="2 3">
    <name type="scientific">Rotaria socialis</name>
    <dbReference type="NCBI Taxonomy" id="392032"/>
    <lineage>
        <taxon>Eukaryota</taxon>
        <taxon>Metazoa</taxon>
        <taxon>Spiralia</taxon>
        <taxon>Gnathifera</taxon>
        <taxon>Rotifera</taxon>
        <taxon>Eurotatoria</taxon>
        <taxon>Bdelloidea</taxon>
        <taxon>Philodinida</taxon>
        <taxon>Philodinidae</taxon>
        <taxon>Rotaria</taxon>
    </lineage>
</organism>
<evidence type="ECO:0000256" key="1">
    <source>
        <dbReference type="SAM" id="Phobius"/>
    </source>
</evidence>
<accession>A0A818F0Z3</accession>
<keyword evidence="1" id="KW-0812">Transmembrane</keyword>
<comment type="caution">
    <text evidence="2">The sequence shown here is derived from an EMBL/GenBank/DDBJ whole genome shotgun (WGS) entry which is preliminary data.</text>
</comment>
<reference evidence="2" key="1">
    <citation type="submission" date="2021-02" db="EMBL/GenBank/DDBJ databases">
        <authorList>
            <person name="Nowell W R."/>
        </authorList>
    </citation>
    <scope>NUCLEOTIDE SEQUENCE</scope>
</reference>
<feature type="transmembrane region" description="Helical" evidence="1">
    <location>
        <begin position="69"/>
        <end position="91"/>
    </location>
</feature>
<keyword evidence="1" id="KW-1133">Transmembrane helix</keyword>